<evidence type="ECO:0000313" key="11">
    <source>
        <dbReference type="Proteomes" id="UP000694388"/>
    </source>
</evidence>
<evidence type="ECO:0000313" key="10">
    <source>
        <dbReference type="Ensembl" id="ENSEBUP00000024355.1"/>
    </source>
</evidence>
<dbReference type="PANTHER" id="PTHR24161">
    <property type="entry name" value="ANK_REP_REGION DOMAIN-CONTAINING PROTEIN-RELATED"/>
    <property type="match status" value="1"/>
</dbReference>
<feature type="transmembrane region" description="Helical" evidence="8">
    <location>
        <begin position="311"/>
        <end position="329"/>
    </location>
</feature>
<evidence type="ECO:0000256" key="1">
    <source>
        <dbReference type="ARBA" id="ARBA00004141"/>
    </source>
</evidence>
<evidence type="ECO:0000256" key="8">
    <source>
        <dbReference type="RuleBase" id="RU079119"/>
    </source>
</evidence>
<dbReference type="SUPFAM" id="SSF48403">
    <property type="entry name" value="Ankyrin repeat"/>
    <property type="match status" value="1"/>
</dbReference>
<feature type="transmembrane region" description="Helical" evidence="8">
    <location>
        <begin position="535"/>
        <end position="555"/>
    </location>
</feature>
<dbReference type="PROSITE" id="PS50297">
    <property type="entry name" value="ANK_REP_REGION"/>
    <property type="match status" value="3"/>
</dbReference>
<feature type="transmembrane region" description="Helical" evidence="8">
    <location>
        <begin position="432"/>
        <end position="455"/>
    </location>
</feature>
<organism evidence="10 11">
    <name type="scientific">Eptatretus burgeri</name>
    <name type="common">Inshore hagfish</name>
    <dbReference type="NCBI Taxonomy" id="7764"/>
    <lineage>
        <taxon>Eukaryota</taxon>
        <taxon>Metazoa</taxon>
        <taxon>Chordata</taxon>
        <taxon>Craniata</taxon>
        <taxon>Vertebrata</taxon>
        <taxon>Cyclostomata</taxon>
        <taxon>Myxini</taxon>
        <taxon>Myxiniformes</taxon>
        <taxon>Myxinidae</taxon>
        <taxon>Eptatretinae</taxon>
        <taxon>Eptatretus</taxon>
    </lineage>
</organism>
<dbReference type="OMA" id="QRGNVEH"/>
<dbReference type="SMART" id="SM00248">
    <property type="entry name" value="ANK"/>
    <property type="match status" value="6"/>
</dbReference>
<protein>
    <recommendedName>
        <fullName evidence="8">Palmitoyltransferase</fullName>
        <ecNumber evidence="8">2.3.1.225</ecNumber>
    </recommendedName>
</protein>
<evidence type="ECO:0000256" key="3">
    <source>
        <dbReference type="ARBA" id="ARBA00022737"/>
    </source>
</evidence>
<keyword evidence="6 8" id="KW-0472">Membrane</keyword>
<feature type="repeat" description="ANK" evidence="7">
    <location>
        <begin position="43"/>
        <end position="75"/>
    </location>
</feature>
<dbReference type="Pfam" id="PF12796">
    <property type="entry name" value="Ank_2"/>
    <property type="match status" value="1"/>
</dbReference>
<dbReference type="EC" id="2.3.1.225" evidence="8"/>
<keyword evidence="8" id="KW-0808">Transferase</keyword>
<keyword evidence="2 8" id="KW-0812">Transmembrane</keyword>
<comment type="domain">
    <text evidence="8">The DHHC domain is required for palmitoyltransferase activity.</text>
</comment>
<dbReference type="InterPro" id="IPR036770">
    <property type="entry name" value="Ankyrin_rpt-contain_sf"/>
</dbReference>
<dbReference type="Pfam" id="PF00023">
    <property type="entry name" value="Ank"/>
    <property type="match status" value="1"/>
</dbReference>
<feature type="repeat" description="ANK" evidence="7">
    <location>
        <begin position="143"/>
        <end position="166"/>
    </location>
</feature>
<reference evidence="10" key="2">
    <citation type="submission" date="2025-09" db="UniProtKB">
        <authorList>
            <consortium name="Ensembl"/>
        </authorList>
    </citation>
    <scope>IDENTIFICATION</scope>
</reference>
<dbReference type="GeneTree" id="ENSGT00940000165944"/>
<dbReference type="InterPro" id="IPR001594">
    <property type="entry name" value="Palmitoyltrfase_DHHC"/>
</dbReference>
<comment type="subcellular location">
    <subcellularLocation>
        <location evidence="1">Membrane</location>
        <topology evidence="1">Multi-pass membrane protein</topology>
    </subcellularLocation>
</comment>
<comment type="similarity">
    <text evidence="8">Belongs to the DHHC palmitoyltransferase family.</text>
</comment>
<accession>A0A8C4R3H9</accession>
<sequence>MDQEVKARDECTELLSAVRAGNLAACTDVLARTPCEVNCRGWSGLSPLHQACLHGRTDLARCLLQNGADPNQPNDFGETPFHFACRNGKVMLVQDLFGFGADIEAVDHVRRTSLHHATLGGNVVALKYLEELGCCQWLALDVYSQTPLHVASGAGNDEIVHFLLQNDRSNIHLRDMKGNCALHLAALHGHGITCWMLLKAGGPELLYTRNSDGCTAVDLAKSSKCPRHMQLFRDLEDLGRSRTTLNLRYPTRLYYRLMFQPTVIVLLAFAGVSLFPAVGSVIILLAYLLLARSTFFHGHRIQHISGWPNPSYFGLVIGMFGHSIFLFSFKLLPFMWTTPSLLLSFIVVTTFNLWTLAQLMLQDPGSLQSTGGSSLRSLVESGQSDKLYCAYCELVKPANSKHCKLCGFCMMDMNHHCLFLMRCIARRNHCRFLIFLTSMLAFNLICASVAFTFLLSKAQDQMASKPAGMVPDVVPRAFNQPARPGLDFHILATGHTSQSVVYKDPTGDEPPSLGPSLLLAVYFASLMFQDPCISAMMLTHVLCFLWVGVLLYVQLDEVSLPFPQRSKRTGLKARALNLAYFLSTGRLRVLTEPYVC</sequence>
<dbReference type="Ensembl" id="ENSEBUT00000024931.1">
    <property type="protein sequence ID" value="ENSEBUP00000024355.1"/>
    <property type="gene ID" value="ENSEBUG00000014998.1"/>
</dbReference>
<keyword evidence="5 7" id="KW-0040">ANK repeat</keyword>
<dbReference type="InterPro" id="IPR002110">
    <property type="entry name" value="Ankyrin_rpt"/>
</dbReference>
<dbReference type="PROSITE" id="PS50088">
    <property type="entry name" value="ANK_REPEAT"/>
    <property type="match status" value="3"/>
</dbReference>
<dbReference type="PANTHER" id="PTHR24161:SF118">
    <property type="entry name" value="PALMITOYLTRANSFERASE"/>
    <property type="match status" value="1"/>
</dbReference>
<evidence type="ECO:0000256" key="2">
    <source>
        <dbReference type="ARBA" id="ARBA00022692"/>
    </source>
</evidence>
<dbReference type="GO" id="GO:0019706">
    <property type="term" value="F:protein-cysteine S-palmitoyltransferase activity"/>
    <property type="evidence" value="ECO:0007669"/>
    <property type="project" value="UniProtKB-EC"/>
</dbReference>
<feature type="transmembrane region" description="Helical" evidence="8">
    <location>
        <begin position="341"/>
        <end position="361"/>
    </location>
</feature>
<evidence type="ECO:0000256" key="4">
    <source>
        <dbReference type="ARBA" id="ARBA00022989"/>
    </source>
</evidence>
<keyword evidence="3" id="KW-0677">Repeat</keyword>
<dbReference type="GO" id="GO:0016020">
    <property type="term" value="C:membrane"/>
    <property type="evidence" value="ECO:0007669"/>
    <property type="project" value="UniProtKB-SubCell"/>
</dbReference>
<feature type="repeat" description="ANK" evidence="7">
    <location>
        <begin position="76"/>
        <end position="108"/>
    </location>
</feature>
<dbReference type="Proteomes" id="UP000694388">
    <property type="component" value="Unplaced"/>
</dbReference>
<evidence type="ECO:0000256" key="6">
    <source>
        <dbReference type="ARBA" id="ARBA00023136"/>
    </source>
</evidence>
<dbReference type="Gene3D" id="1.25.40.20">
    <property type="entry name" value="Ankyrin repeat-containing domain"/>
    <property type="match status" value="2"/>
</dbReference>
<dbReference type="Pfam" id="PF01529">
    <property type="entry name" value="DHHC"/>
    <property type="match status" value="1"/>
</dbReference>
<evidence type="ECO:0000259" key="9">
    <source>
        <dbReference type="Pfam" id="PF01529"/>
    </source>
</evidence>
<reference evidence="10" key="1">
    <citation type="submission" date="2025-08" db="UniProtKB">
        <authorList>
            <consortium name="Ensembl"/>
        </authorList>
    </citation>
    <scope>IDENTIFICATION</scope>
</reference>
<keyword evidence="4 8" id="KW-1133">Transmembrane helix</keyword>
<name>A0A8C4R3H9_EPTBU</name>
<keyword evidence="8" id="KW-0012">Acyltransferase</keyword>
<proteinExistence type="inferred from homology"/>
<feature type="transmembrane region" description="Helical" evidence="8">
    <location>
        <begin position="263"/>
        <end position="290"/>
    </location>
</feature>
<keyword evidence="11" id="KW-1185">Reference proteome</keyword>
<feature type="domain" description="Palmitoyltransferase DHHC" evidence="9">
    <location>
        <begin position="385"/>
        <end position="467"/>
    </location>
</feature>
<dbReference type="PROSITE" id="PS50216">
    <property type="entry name" value="DHHC"/>
    <property type="match status" value="1"/>
</dbReference>
<evidence type="ECO:0000256" key="5">
    <source>
        <dbReference type="ARBA" id="ARBA00023043"/>
    </source>
</evidence>
<dbReference type="AlphaFoldDB" id="A0A8C4R3H9"/>
<evidence type="ECO:0000256" key="7">
    <source>
        <dbReference type="PROSITE-ProRule" id="PRU00023"/>
    </source>
</evidence>
<comment type="catalytic activity">
    <reaction evidence="8">
        <text>L-cysteinyl-[protein] + hexadecanoyl-CoA = S-hexadecanoyl-L-cysteinyl-[protein] + CoA</text>
        <dbReference type="Rhea" id="RHEA:36683"/>
        <dbReference type="Rhea" id="RHEA-COMP:10131"/>
        <dbReference type="Rhea" id="RHEA-COMP:11032"/>
        <dbReference type="ChEBI" id="CHEBI:29950"/>
        <dbReference type="ChEBI" id="CHEBI:57287"/>
        <dbReference type="ChEBI" id="CHEBI:57379"/>
        <dbReference type="ChEBI" id="CHEBI:74151"/>
        <dbReference type="EC" id="2.3.1.225"/>
    </reaction>
</comment>